<organism evidence="4 5">
    <name type="scientific">Veronia pacifica</name>
    <dbReference type="NCBI Taxonomy" id="1080227"/>
    <lineage>
        <taxon>Bacteria</taxon>
        <taxon>Pseudomonadati</taxon>
        <taxon>Pseudomonadota</taxon>
        <taxon>Gammaproteobacteria</taxon>
        <taxon>Vibrionales</taxon>
        <taxon>Vibrionaceae</taxon>
        <taxon>Veronia</taxon>
    </lineage>
</organism>
<sequence length="215" mass="24401">MQDFIAINEQRAEFYWWMSSLFANELTEENLSHYHGAEMFNYLSNLALTPELVSPVALFKDALAKLKRRDDAQLELAADFCGLFLSTPKTGALPYASLYLCESGLLNEKPAQDMAAWMEKYQIAQRKEFNEPGDHLAVILDFMGNLIILANSASTDEKREALMLEQTVFITDMMASWLPTFTDTVKRQDKFGFYHAAAALLVGFIQLDTQFLKGE</sequence>
<evidence type="ECO:0000256" key="1">
    <source>
        <dbReference type="ARBA" id="ARBA00022490"/>
    </source>
</evidence>
<dbReference type="Gene3D" id="1.20.120.1820">
    <property type="match status" value="1"/>
</dbReference>
<evidence type="ECO:0000313" key="4">
    <source>
        <dbReference type="EMBL" id="ODA30701.1"/>
    </source>
</evidence>
<dbReference type="AlphaFoldDB" id="A0A1C3EBT5"/>
<evidence type="ECO:0000256" key="3">
    <source>
        <dbReference type="HAMAP-Rule" id="MF_01150"/>
    </source>
</evidence>
<comment type="similarity">
    <text evidence="3">Belongs to the TorD/DmsD family. TorD subfamily.</text>
</comment>
<keyword evidence="2 3" id="KW-0143">Chaperone</keyword>
<gene>
    <name evidence="3" type="primary">torD</name>
    <name evidence="4" type="ORF">A8L45_19400</name>
</gene>
<keyword evidence="1 3" id="KW-0963">Cytoplasm</keyword>
<comment type="function">
    <text evidence="3">Involved in the biogenesis of TorA. Acts on TorA before the insertion of the molybdenum cofactor and, as a result, probably favors a conformation of the apoenzyme that is competent for acquiring the cofactor.</text>
</comment>
<protein>
    <recommendedName>
        <fullName evidence="3">Chaperone protein TorD</fullName>
    </recommendedName>
</protein>
<dbReference type="InterPro" id="IPR023069">
    <property type="entry name" value="Chaperone_TorD"/>
</dbReference>
<reference evidence="4 5" key="1">
    <citation type="submission" date="2016-05" db="EMBL/GenBank/DDBJ databases">
        <title>Genomic Taxonomy of the Vibrionaceae.</title>
        <authorList>
            <person name="Gomez-Gil B."/>
            <person name="Enciso-Ibarra J."/>
        </authorList>
    </citation>
    <scope>NUCLEOTIDE SEQUENCE [LARGE SCALE GENOMIC DNA]</scope>
    <source>
        <strain evidence="4 5">CAIM 1920</strain>
    </source>
</reference>
<dbReference type="Pfam" id="PF02613">
    <property type="entry name" value="Nitrate_red_del"/>
    <property type="match status" value="1"/>
</dbReference>
<dbReference type="Gene3D" id="1.20.1280.20">
    <property type="entry name" value="HscB, C-terminal domain"/>
    <property type="match status" value="1"/>
</dbReference>
<evidence type="ECO:0000256" key="2">
    <source>
        <dbReference type="ARBA" id="ARBA00023186"/>
    </source>
</evidence>
<dbReference type="RefSeq" id="WP_068905014.1">
    <property type="nucleotide sequence ID" value="NZ_JBHUIF010000004.1"/>
</dbReference>
<keyword evidence="5" id="KW-1185">Reference proteome</keyword>
<dbReference type="PANTHER" id="PTHR34227">
    <property type="entry name" value="CHAPERONE PROTEIN YCDY"/>
    <property type="match status" value="1"/>
</dbReference>
<dbReference type="InterPro" id="IPR020945">
    <property type="entry name" value="DMSO/NO3_reduct_chaperone"/>
</dbReference>
<dbReference type="Proteomes" id="UP000094936">
    <property type="component" value="Unassembled WGS sequence"/>
</dbReference>
<comment type="subcellular location">
    <subcellularLocation>
        <location evidence="3">Cytoplasm</location>
    </subcellularLocation>
</comment>
<comment type="caution">
    <text evidence="4">The sequence shown here is derived from an EMBL/GenBank/DDBJ whole genome shotgun (WGS) entry which is preliminary data.</text>
</comment>
<evidence type="ECO:0000313" key="5">
    <source>
        <dbReference type="Proteomes" id="UP000094936"/>
    </source>
</evidence>
<dbReference type="GO" id="GO:0006457">
    <property type="term" value="P:protein folding"/>
    <property type="evidence" value="ECO:0007669"/>
    <property type="project" value="UniProtKB-UniRule"/>
</dbReference>
<dbReference type="PANTHER" id="PTHR34227:SF11">
    <property type="entry name" value="CHAPERONE PROTEIN TORD"/>
    <property type="match status" value="1"/>
</dbReference>
<accession>A0A1C3EBT5</accession>
<dbReference type="GO" id="GO:0005737">
    <property type="term" value="C:cytoplasm"/>
    <property type="evidence" value="ECO:0007669"/>
    <property type="project" value="UniProtKB-SubCell"/>
</dbReference>
<dbReference type="SUPFAM" id="SSF89155">
    <property type="entry name" value="TorD-like"/>
    <property type="match status" value="1"/>
</dbReference>
<dbReference type="OrthoDB" id="7849731at2"/>
<dbReference type="InterPro" id="IPR036411">
    <property type="entry name" value="TorD-like_sf"/>
</dbReference>
<name>A0A1C3EBT5_9GAMM</name>
<dbReference type="HAMAP" id="MF_01150">
    <property type="entry name" value="TorD"/>
    <property type="match status" value="1"/>
</dbReference>
<dbReference type="STRING" id="1080227.A8L45_19400"/>
<dbReference type="EMBL" id="LYBM01000048">
    <property type="protein sequence ID" value="ODA30701.1"/>
    <property type="molecule type" value="Genomic_DNA"/>
</dbReference>
<proteinExistence type="inferred from homology"/>
<dbReference type="InterPro" id="IPR050289">
    <property type="entry name" value="TorD/DmsD_chaperones"/>
</dbReference>
<dbReference type="NCBIfam" id="NF003442">
    <property type="entry name" value="PRK04976.1"/>
    <property type="match status" value="1"/>
</dbReference>
<dbReference type="InterPro" id="IPR036386">
    <property type="entry name" value="HscB_C_sf"/>
</dbReference>
<dbReference type="GO" id="GO:0051259">
    <property type="term" value="P:protein complex oligomerization"/>
    <property type="evidence" value="ECO:0007669"/>
    <property type="project" value="InterPro"/>
</dbReference>